<sequence>MDTQGYQALGLGNTGMFWDGSEQYWEPTIKAIDSVWNTYDTIPVNRDRYLPEDVNLIAEDGRSRYQSNDPRYKTEGDDYLHTFGFENTGLAGVYRSPLAVDKLVNYNNLLSKGIFRNAEEAAKHRPVLDDKIDRRTLALTDSGVKAMREITDENGNTLPFSSVGMHELGGHYYDDAIAGEGRLTASAIMQSYMDYGKTIGKDLSQQELEQMWMDDPRTNHLNLHDASNTGLRTLLRNRSHHGGVVNPQEGFGEYFASAISDPHYNSIWSNPGVSKETQKYQKGNSEKIARKVGSTLRPQHHNEGFGLQENGLNKRFADSLATFLNSR</sequence>
<protein>
    <submittedName>
        <fullName evidence="1">Uncharacterized protein</fullName>
    </submittedName>
</protein>
<reference evidence="1" key="1">
    <citation type="submission" date="2020-08" db="EMBL/GenBank/DDBJ databases">
        <title>Bridging the membrane lipid divide: bacteria of the FCB group superphylum have the potential to synthesize archaeal ether lipids.</title>
        <authorList>
            <person name="Villanueva L."/>
            <person name="von Meijenfeldt F.A.B."/>
            <person name="Westbye A.B."/>
            <person name="Yadav S."/>
            <person name="Hopmans E.C."/>
            <person name="Dutilh B.E."/>
            <person name="Sinninghe Damste J.S."/>
        </authorList>
    </citation>
    <scope>NUCLEOTIDE SEQUENCE</scope>
    <source>
        <strain evidence="1">NIOZ-UU157</strain>
    </source>
</reference>
<dbReference type="EMBL" id="MW030563">
    <property type="protein sequence ID" value="QPI16483.1"/>
    <property type="molecule type" value="Genomic_DNA"/>
</dbReference>
<organism evidence="1">
    <name type="scientific">Virus NIOZ-UU157</name>
    <dbReference type="NCBI Taxonomy" id="2763269"/>
    <lineage>
        <taxon>Viruses</taxon>
    </lineage>
</organism>
<evidence type="ECO:0000313" key="1">
    <source>
        <dbReference type="EMBL" id="QPI16483.1"/>
    </source>
</evidence>
<gene>
    <name evidence="1" type="ORF">NIOZUU157_00382</name>
</gene>
<accession>A0A7S9XGB9</accession>
<proteinExistence type="predicted"/>
<name>A0A7S9XGB9_9VIRU</name>